<evidence type="ECO:0000313" key="1">
    <source>
        <dbReference type="EMBL" id="KAK1858381.1"/>
    </source>
</evidence>
<dbReference type="EMBL" id="CM020618">
    <property type="protein sequence ID" value="KAK1858381.1"/>
    <property type="molecule type" value="Genomic_DNA"/>
</dbReference>
<gene>
    <name evidence="1" type="ORF">I4F81_000986</name>
</gene>
<comment type="caution">
    <text evidence="1">The sequence shown here is derived from an EMBL/GenBank/DDBJ whole genome shotgun (WGS) entry which is preliminary data.</text>
</comment>
<sequence>MPAHPPPGSRRAALPSPATLVERTPPSSAPCTTSVGARREEGHQLFATVGGGGGQRRRRGTPRGRLERHAHEARLTTRRPHATAAAWEAPTRQQPPTWRPAAAAPPHRTPAPRRSSNDAYPSEGMVVGHTPARGNKGCRQHARGGWRRRRPTRG</sequence>
<name>A0ACC3BLK9_PYRYE</name>
<protein>
    <submittedName>
        <fullName evidence="1">Uncharacterized protein</fullName>
    </submittedName>
</protein>
<proteinExistence type="predicted"/>
<reference evidence="1" key="1">
    <citation type="submission" date="2019-11" db="EMBL/GenBank/DDBJ databases">
        <title>Nori genome reveals adaptations in red seaweeds to the harsh intertidal environment.</title>
        <authorList>
            <person name="Wang D."/>
            <person name="Mao Y."/>
        </authorList>
    </citation>
    <scope>NUCLEOTIDE SEQUENCE</scope>
    <source>
        <tissue evidence="1">Gametophyte</tissue>
    </source>
</reference>
<evidence type="ECO:0000313" key="2">
    <source>
        <dbReference type="Proteomes" id="UP000798662"/>
    </source>
</evidence>
<keyword evidence="2" id="KW-1185">Reference proteome</keyword>
<organism evidence="1 2">
    <name type="scientific">Pyropia yezoensis</name>
    <name type="common">Susabi-nori</name>
    <name type="synonym">Porphyra yezoensis</name>
    <dbReference type="NCBI Taxonomy" id="2788"/>
    <lineage>
        <taxon>Eukaryota</taxon>
        <taxon>Rhodophyta</taxon>
        <taxon>Bangiophyceae</taxon>
        <taxon>Bangiales</taxon>
        <taxon>Bangiaceae</taxon>
        <taxon>Pyropia</taxon>
    </lineage>
</organism>
<dbReference type="Proteomes" id="UP000798662">
    <property type="component" value="Chromosome 1"/>
</dbReference>
<accession>A0ACC3BLK9</accession>